<sequence length="45" mass="4900">MSRSVHVRPPVVLQQIYSICGSGGSGSKDLWENVCRSLIPAMLNL</sequence>
<dbReference type="Proteomes" id="UP000003240">
    <property type="component" value="Unassembled WGS sequence"/>
</dbReference>
<gene>
    <name evidence="1" type="ORF">ALO_07793</name>
</gene>
<reference evidence="1 2" key="1">
    <citation type="journal article" date="2011" name="EMBO J.">
        <title>Structural diversity of bacterial flagellar motors.</title>
        <authorList>
            <person name="Chen S."/>
            <person name="Beeby M."/>
            <person name="Murphy G.E."/>
            <person name="Leadbetter J.R."/>
            <person name="Hendrixson D.R."/>
            <person name="Briegel A."/>
            <person name="Li Z."/>
            <person name="Shi J."/>
            <person name="Tocheva E.I."/>
            <person name="Muller A."/>
            <person name="Dobro M.J."/>
            <person name="Jensen G.J."/>
        </authorList>
    </citation>
    <scope>NUCLEOTIDE SEQUENCE [LARGE SCALE GENOMIC DNA]</scope>
    <source>
        <strain evidence="1 2">DSM 6540</strain>
    </source>
</reference>
<dbReference type="EMBL" id="AFGF01000056">
    <property type="protein sequence ID" value="EGO64386.1"/>
    <property type="molecule type" value="Genomic_DNA"/>
</dbReference>
<evidence type="ECO:0000313" key="2">
    <source>
        <dbReference type="Proteomes" id="UP000003240"/>
    </source>
</evidence>
<dbReference type="AlphaFoldDB" id="F7NHL1"/>
<organism evidence="1 2">
    <name type="scientific">Acetonema longum DSM 6540</name>
    <dbReference type="NCBI Taxonomy" id="1009370"/>
    <lineage>
        <taxon>Bacteria</taxon>
        <taxon>Bacillati</taxon>
        <taxon>Bacillota</taxon>
        <taxon>Negativicutes</taxon>
        <taxon>Acetonemataceae</taxon>
        <taxon>Acetonema</taxon>
    </lineage>
</organism>
<protein>
    <submittedName>
        <fullName evidence="1">Uncharacterized protein</fullName>
    </submittedName>
</protein>
<keyword evidence="2" id="KW-1185">Reference proteome</keyword>
<dbReference type="STRING" id="1009370.ALO_07793"/>
<name>F7NHL1_9FIRM</name>
<comment type="caution">
    <text evidence="1">The sequence shown here is derived from an EMBL/GenBank/DDBJ whole genome shotgun (WGS) entry which is preliminary data.</text>
</comment>
<proteinExistence type="predicted"/>
<accession>F7NHL1</accession>
<evidence type="ECO:0000313" key="1">
    <source>
        <dbReference type="EMBL" id="EGO64386.1"/>
    </source>
</evidence>